<keyword evidence="2" id="KW-0285">Flavoprotein</keyword>
<keyword evidence="6" id="KW-1185">Reference proteome</keyword>
<evidence type="ECO:0000256" key="1">
    <source>
        <dbReference type="ARBA" id="ARBA00001974"/>
    </source>
</evidence>
<reference evidence="5 6" key="1">
    <citation type="submission" date="2024-05" db="EMBL/GenBank/DDBJ databases">
        <authorList>
            <person name="Zhao H."/>
            <person name="Xu Y."/>
            <person name="Lin S."/>
            <person name="Spain J.C."/>
            <person name="Zhou N.-Y."/>
        </authorList>
    </citation>
    <scope>NUCLEOTIDE SEQUENCE [LARGE SCALE GENOMIC DNA]</scope>
    <source>
        <strain evidence="5 6">NEAU-NG30</strain>
    </source>
</reference>
<feature type="domain" description="FAD-binding" evidence="4">
    <location>
        <begin position="4"/>
        <end position="335"/>
    </location>
</feature>
<evidence type="ECO:0000256" key="2">
    <source>
        <dbReference type="ARBA" id="ARBA00022630"/>
    </source>
</evidence>
<evidence type="ECO:0000313" key="5">
    <source>
        <dbReference type="EMBL" id="MEQ0565302.1"/>
    </source>
</evidence>
<dbReference type="PANTHER" id="PTHR43004:SF19">
    <property type="entry name" value="BINDING MONOOXYGENASE, PUTATIVE (JCVI)-RELATED"/>
    <property type="match status" value="1"/>
</dbReference>
<accession>A0ABV0LSK7</accession>
<comment type="caution">
    <text evidence="5">The sequence shown here is derived from an EMBL/GenBank/DDBJ whole genome shotgun (WGS) entry which is preliminary data.</text>
</comment>
<dbReference type="Gene3D" id="3.30.70.2450">
    <property type="match status" value="1"/>
</dbReference>
<dbReference type="SUPFAM" id="SSF51905">
    <property type="entry name" value="FAD/NAD(P)-binding domain"/>
    <property type="match status" value="1"/>
</dbReference>
<proteinExistence type="predicted"/>
<dbReference type="InterPro" id="IPR036188">
    <property type="entry name" value="FAD/NAD-bd_sf"/>
</dbReference>
<dbReference type="Proteomes" id="UP001440984">
    <property type="component" value="Unassembled WGS sequence"/>
</dbReference>
<dbReference type="GO" id="GO:0004497">
    <property type="term" value="F:monooxygenase activity"/>
    <property type="evidence" value="ECO:0007669"/>
    <property type="project" value="UniProtKB-KW"/>
</dbReference>
<sequence length="474" mass="50191">MRGVIVAGGGPVGMLLAAELGRQGVPTTVVEKLTETHDEPRAGTLHARTAQSLLRRGYLPAPPRPRDPHAVVEVPFHFGGRPVLTLESPAIEGAPMIGQAQSDIERFFEAQARARGVEILRGHRITGVRDDGSHVTVTTDHGELTAAYVVGCDGARSTVREAAGITGTTHPATFAGILGLARLGDPARVPGGWTHGPTGWTLINVNPAGHSRILTHEFTEPLPERGAPVTLEDLRAAASRILGHDVPMADPVFLGRFSDFTRLADTYRRGRLLLAGDAAHVHAPLGGQGLNLGLQDAVNLGWKLAMVVAGTAPETLLDTYHAERHPVAEAVIENTRAQAALMRPGPEFEPLRALVADLLSTPDGNRLLSDRISAQGVRYGDGPGLDGTFLPNLPVGEQSVAQLLPPGRPVLLLGPGTHDLTDVAARWKDAVDAVAHEEDLGAPAILLRPDGYVAWSGQDADHATAALTRWFGPR</sequence>
<keyword evidence="5" id="KW-0503">Monooxygenase</keyword>
<dbReference type="Gene3D" id="3.40.30.120">
    <property type="match status" value="1"/>
</dbReference>
<keyword evidence="5" id="KW-0560">Oxidoreductase</keyword>
<dbReference type="Gene3D" id="3.50.50.60">
    <property type="entry name" value="FAD/NAD(P)-binding domain"/>
    <property type="match status" value="2"/>
</dbReference>
<evidence type="ECO:0000256" key="3">
    <source>
        <dbReference type="ARBA" id="ARBA00022827"/>
    </source>
</evidence>
<dbReference type="PRINTS" id="PR00420">
    <property type="entry name" value="RNGMNOXGNASE"/>
</dbReference>
<keyword evidence="3" id="KW-0274">FAD</keyword>
<evidence type="ECO:0000259" key="4">
    <source>
        <dbReference type="Pfam" id="PF01494"/>
    </source>
</evidence>
<protein>
    <submittedName>
        <fullName evidence="5">FAD-dependent monooxygenase</fullName>
    </submittedName>
</protein>
<organism evidence="5 6">
    <name type="scientific">Amycolatopsis melonis</name>
    <dbReference type="NCBI Taxonomy" id="3156488"/>
    <lineage>
        <taxon>Bacteria</taxon>
        <taxon>Bacillati</taxon>
        <taxon>Actinomycetota</taxon>
        <taxon>Actinomycetes</taxon>
        <taxon>Pseudonocardiales</taxon>
        <taxon>Pseudonocardiaceae</taxon>
        <taxon>Amycolatopsis</taxon>
    </lineage>
</organism>
<evidence type="ECO:0000313" key="6">
    <source>
        <dbReference type="Proteomes" id="UP001440984"/>
    </source>
</evidence>
<dbReference type="InterPro" id="IPR050641">
    <property type="entry name" value="RIFMO-like"/>
</dbReference>
<dbReference type="PANTHER" id="PTHR43004">
    <property type="entry name" value="TRK SYSTEM POTASSIUM UPTAKE PROTEIN"/>
    <property type="match status" value="1"/>
</dbReference>
<comment type="cofactor">
    <cofactor evidence="1">
        <name>FAD</name>
        <dbReference type="ChEBI" id="CHEBI:57692"/>
    </cofactor>
</comment>
<dbReference type="Pfam" id="PF01494">
    <property type="entry name" value="FAD_binding_3"/>
    <property type="match status" value="1"/>
</dbReference>
<dbReference type="InterPro" id="IPR002938">
    <property type="entry name" value="FAD-bd"/>
</dbReference>
<name>A0ABV0LSK7_9PSEU</name>
<gene>
    <name evidence="5" type="ORF">ABJI51_40020</name>
</gene>
<dbReference type="EMBL" id="JBDZYD010000019">
    <property type="protein sequence ID" value="MEQ0565302.1"/>
    <property type="molecule type" value="Genomic_DNA"/>
</dbReference>
<dbReference type="RefSeq" id="WP_348956388.1">
    <property type="nucleotide sequence ID" value="NZ_JBDZYD010000019.1"/>
</dbReference>
<dbReference type="Pfam" id="PF21274">
    <property type="entry name" value="Rng_hyd_C"/>
    <property type="match status" value="1"/>
</dbReference>